<dbReference type="AlphaFoldDB" id="A0A1X1TDI8"/>
<comment type="caution">
    <text evidence="1">The sequence shown here is derived from an EMBL/GenBank/DDBJ whole genome shotgun (WGS) entry which is preliminary data.</text>
</comment>
<evidence type="ECO:0000313" key="1">
    <source>
        <dbReference type="EMBL" id="ORV42622.1"/>
    </source>
</evidence>
<keyword evidence="2" id="KW-1185">Reference proteome</keyword>
<gene>
    <name evidence="1" type="ORF">AWC01_07805</name>
</gene>
<protein>
    <submittedName>
        <fullName evidence="1">Uncharacterized protein</fullName>
    </submittedName>
</protein>
<accession>A0A1X1TDI8</accession>
<reference evidence="1 2" key="1">
    <citation type="submission" date="2016-01" db="EMBL/GenBank/DDBJ databases">
        <title>The new phylogeny of the genus Mycobacterium.</title>
        <authorList>
            <person name="Tarcisio F."/>
            <person name="Conor M."/>
            <person name="Antonella G."/>
            <person name="Elisabetta G."/>
            <person name="Giulia F.S."/>
            <person name="Sara T."/>
            <person name="Anna F."/>
            <person name="Clotilde B."/>
            <person name="Roberto B."/>
            <person name="Veronica D.S."/>
            <person name="Fabio R."/>
            <person name="Monica P."/>
            <person name="Olivier J."/>
            <person name="Enrico T."/>
            <person name="Nicola S."/>
        </authorList>
    </citation>
    <scope>NUCLEOTIDE SEQUENCE [LARGE SCALE GENOMIC DNA]</scope>
    <source>
        <strain evidence="1 2">DSM 44339</strain>
    </source>
</reference>
<name>A0A1X1TDI8_9MYCO</name>
<sequence>MIEAAERHGADFSVTAKQYRPVAALIHALAVDPHTIWVPALGAETEKGSQIAETTTTLLGRRVRLIVRRQPKHSGDQLAFDDLDGWR</sequence>
<dbReference type="RefSeq" id="WP_085189701.1">
    <property type="nucleotide sequence ID" value="NZ_JACKUD010000012.1"/>
</dbReference>
<proteinExistence type="predicted"/>
<dbReference type="Proteomes" id="UP000193564">
    <property type="component" value="Unassembled WGS sequence"/>
</dbReference>
<organism evidence="1 2">
    <name type="scientific">Mycolicibacterium doricum</name>
    <dbReference type="NCBI Taxonomy" id="126673"/>
    <lineage>
        <taxon>Bacteria</taxon>
        <taxon>Bacillati</taxon>
        <taxon>Actinomycetota</taxon>
        <taxon>Actinomycetes</taxon>
        <taxon>Mycobacteriales</taxon>
        <taxon>Mycobacteriaceae</taxon>
        <taxon>Mycolicibacterium</taxon>
    </lineage>
</organism>
<dbReference type="EMBL" id="LQOS01000021">
    <property type="protein sequence ID" value="ORV42622.1"/>
    <property type="molecule type" value="Genomic_DNA"/>
</dbReference>
<evidence type="ECO:0000313" key="2">
    <source>
        <dbReference type="Proteomes" id="UP000193564"/>
    </source>
</evidence>